<organism evidence="1 2">
    <name type="scientific">Parascardovia denticolens DSM 10105 = JCM 12538</name>
    <dbReference type="NCBI Taxonomy" id="864564"/>
    <lineage>
        <taxon>Bacteria</taxon>
        <taxon>Bacillati</taxon>
        <taxon>Actinomycetota</taxon>
        <taxon>Actinomycetes</taxon>
        <taxon>Bifidobacteriales</taxon>
        <taxon>Bifidobacteriaceae</taxon>
        <taxon>Parascardovia</taxon>
    </lineage>
</organism>
<dbReference type="SFLD" id="SFLDS00003">
    <property type="entry name" value="Haloacid_Dehalogenase"/>
    <property type="match status" value="1"/>
</dbReference>
<dbReference type="Proteomes" id="UP000004946">
    <property type="component" value="Chromosome"/>
</dbReference>
<accession>E6JZC8</accession>
<dbReference type="SUPFAM" id="SSF56784">
    <property type="entry name" value="HAD-like"/>
    <property type="match status" value="1"/>
</dbReference>
<dbReference type="Pfam" id="PF00702">
    <property type="entry name" value="Hydrolase"/>
    <property type="match status" value="1"/>
</dbReference>
<evidence type="ECO:0000313" key="1">
    <source>
        <dbReference type="EMBL" id="EFT83143.1"/>
    </source>
</evidence>
<dbReference type="InterPro" id="IPR036412">
    <property type="entry name" value="HAD-like_sf"/>
</dbReference>
<dbReference type="AlphaFoldDB" id="E6JZC8"/>
<protein>
    <submittedName>
        <fullName evidence="1">HAD hydrolase, family IA, variant 3</fullName>
    </submittedName>
</protein>
<dbReference type="PANTHER" id="PTHR18901">
    <property type="entry name" value="2-DEOXYGLUCOSE-6-PHOSPHATE PHOSPHATASE 2"/>
    <property type="match status" value="1"/>
</dbReference>
<dbReference type="PANTHER" id="PTHR18901:SF38">
    <property type="entry name" value="PSEUDOURIDINE-5'-PHOSPHATASE"/>
    <property type="match status" value="1"/>
</dbReference>
<keyword evidence="2" id="KW-1185">Reference proteome</keyword>
<name>E6JZC8_PARDN</name>
<proteinExistence type="predicted"/>
<dbReference type="Gene3D" id="1.10.150.240">
    <property type="entry name" value="Putative phosphatase, domain 2"/>
    <property type="match status" value="1"/>
</dbReference>
<comment type="caution">
    <text evidence="1">The sequence shown here is derived from an EMBL/GenBank/DDBJ whole genome shotgun (WGS) entry which is preliminary data.</text>
</comment>
<sequence length="236" mass="25850">MDGMKPLAIFFDMDGTLINSEPYWAQSEKVLMERHGLELTDDLPALLQGTSMDNVARVLIDHGLPMSRQEAIQGMIDYMYEREKAQMPWLPGAQDFLRLVGQTGIPATLVTGSPRILVQGLVDQSPEGVFTGFVCDESLPDERKKPLPYPYRMGAEILGLDPDDPRTLSSCLVFEDSAPGIRSALAAGLPVVRMEGETTTEAARQAGAFETINSFEGFSLDTMSRLMEKAAGGYLV</sequence>
<dbReference type="EMBL" id="AEON01000001">
    <property type="protein sequence ID" value="EFT83143.1"/>
    <property type="molecule type" value="Genomic_DNA"/>
</dbReference>
<evidence type="ECO:0000313" key="2">
    <source>
        <dbReference type="Proteomes" id="UP000004946"/>
    </source>
</evidence>
<dbReference type="GO" id="GO:0016791">
    <property type="term" value="F:phosphatase activity"/>
    <property type="evidence" value="ECO:0007669"/>
    <property type="project" value="TreeGrafter"/>
</dbReference>
<dbReference type="SFLD" id="SFLDG01129">
    <property type="entry name" value="C1.5:_HAD__Beta-PGM__Phosphata"/>
    <property type="match status" value="1"/>
</dbReference>
<reference evidence="1 2" key="1">
    <citation type="submission" date="2010-12" db="EMBL/GenBank/DDBJ databases">
        <authorList>
            <person name="Muzny D."/>
            <person name="Qin X."/>
            <person name="Buhay C."/>
            <person name="Dugan-Rocha S."/>
            <person name="Ding Y."/>
            <person name="Chen G."/>
            <person name="Hawes A."/>
            <person name="Holder M."/>
            <person name="Jhangiani S."/>
            <person name="Johnson A."/>
            <person name="Khan Z."/>
            <person name="Li Z."/>
            <person name="Liu W."/>
            <person name="Liu X."/>
            <person name="Perez L."/>
            <person name="Shen H."/>
            <person name="Wang Q."/>
            <person name="Watt J."/>
            <person name="Xi L."/>
            <person name="Xin Y."/>
            <person name="Zhou J."/>
            <person name="Deng J."/>
            <person name="Jiang H."/>
            <person name="Liu Y."/>
            <person name="Qu J."/>
            <person name="Song X.-Z."/>
            <person name="Zhang L."/>
            <person name="Villasana D."/>
            <person name="Johnson A."/>
            <person name="Liu J."/>
            <person name="Liyanage D."/>
            <person name="Lorensuhewa L."/>
            <person name="Robinson T."/>
            <person name="Song A."/>
            <person name="Song B.-B."/>
            <person name="Dinh H."/>
            <person name="Thornton R."/>
            <person name="Coyle M."/>
            <person name="Francisco L."/>
            <person name="Jackson L."/>
            <person name="Javaid M."/>
            <person name="Korchina V."/>
            <person name="Kovar C."/>
            <person name="Mata R."/>
            <person name="Mathew T."/>
            <person name="Ngo R."/>
            <person name="Nguyen L."/>
            <person name="Nguyen N."/>
            <person name="Okwuonu G."/>
            <person name="Ongeri F."/>
            <person name="Pham C."/>
            <person name="Simmons D."/>
            <person name="Wilczek-Boney K."/>
            <person name="Hale W."/>
            <person name="Jakkamsetti A."/>
            <person name="Pham P."/>
            <person name="Ruth R."/>
            <person name="San Lucas F."/>
            <person name="Warren J."/>
            <person name="Zhang J."/>
            <person name="Zhao Z."/>
            <person name="Zhou C."/>
            <person name="Zhu D."/>
            <person name="Lee S."/>
            <person name="Bess C."/>
            <person name="Blankenburg K."/>
            <person name="Forbes L."/>
            <person name="Fu Q."/>
            <person name="Gubbala S."/>
            <person name="Hirani K."/>
            <person name="Jayaseelan J.C."/>
            <person name="Lara F."/>
            <person name="Munidasa M."/>
            <person name="Palculict T."/>
            <person name="Patil S."/>
            <person name="Pu L.-L."/>
            <person name="Saada N."/>
            <person name="Tang L."/>
            <person name="Weissenberger G."/>
            <person name="Zhu Y."/>
            <person name="Hemphill L."/>
            <person name="Shang Y."/>
            <person name="Youmans B."/>
            <person name="Ayvaz T."/>
            <person name="Ross M."/>
            <person name="Santibanez J."/>
            <person name="Aqrawi P."/>
            <person name="Gross S."/>
            <person name="Joshi V."/>
            <person name="Fowler G."/>
            <person name="Nazareth L."/>
            <person name="Reid J."/>
            <person name="Worley K."/>
            <person name="Petrosino J."/>
            <person name="Highlander S."/>
            <person name="Gibbs R."/>
        </authorList>
    </citation>
    <scope>NUCLEOTIDE SEQUENCE [LARGE SCALE GENOMIC DNA]</scope>
    <source>
        <strain evidence="1 2">DSM 10105</strain>
    </source>
</reference>
<gene>
    <name evidence="1" type="ORF">HMPREF0620_0148</name>
</gene>
<dbReference type="eggNOG" id="COG0637">
    <property type="taxonomic scope" value="Bacteria"/>
</dbReference>
<dbReference type="HOGENOM" id="CLU_045011_13_1_11"/>
<dbReference type="CDD" id="cd07505">
    <property type="entry name" value="HAD_BPGM-like"/>
    <property type="match status" value="1"/>
</dbReference>
<keyword evidence="1" id="KW-0378">Hydrolase</keyword>
<dbReference type="InterPro" id="IPR023198">
    <property type="entry name" value="PGP-like_dom2"/>
</dbReference>
<dbReference type="InterPro" id="IPR023214">
    <property type="entry name" value="HAD_sf"/>
</dbReference>
<dbReference type="Gene3D" id="3.40.50.1000">
    <property type="entry name" value="HAD superfamily/HAD-like"/>
    <property type="match status" value="1"/>
</dbReference>